<evidence type="ECO:0000256" key="2">
    <source>
        <dbReference type="ARBA" id="ARBA00022448"/>
    </source>
</evidence>
<keyword evidence="5 6" id="KW-0520">NAD</keyword>
<comment type="similarity">
    <text evidence="1 6">Belongs to the complex I 49 kDa subunit family.</text>
</comment>
<keyword evidence="4 6" id="KW-1278">Translocase</keyword>
<dbReference type="GO" id="GO:0051287">
    <property type="term" value="F:NAD binding"/>
    <property type="evidence" value="ECO:0007669"/>
    <property type="project" value="InterPro"/>
</dbReference>
<evidence type="ECO:0000313" key="9">
    <source>
        <dbReference type="Proteomes" id="UP000256269"/>
    </source>
</evidence>
<accession>A0A3E0HUY6</accession>
<sequence length="379" mass="40676">MRPVQITVGVGAGARYLGVDHVIDLGPLHPSAHGAYRLRLTVADDIVTQAEPLVGHLHRGAEKLFEVRDYRQVLTLANRHDWLAAFCNELTVALAVERMTGMDVPPRSVRLRMILCELNRMLAHLVFLAPLTRSLTGTPTPGTVAALRGREAVQAVMEQASGGRIHFMANRIGGLREDMPAGWTSNVRALLTELSSLLAPVRAATVDDDAFRTRHTGLGVLTREAALALGVTGPTGRASGVDVDLRRDGEHLAYQDFQPVLGTAGDALTRVECVVGEIELSLRLIASTLDELPSGPVNLRLPKAVKAPEGSVYVWTEAPLGISGVHLASRGEKTPWRLKLRTPSFNNVQALSALLPGTRVADLPAVLGSFAVVVGDIDK</sequence>
<dbReference type="Gene3D" id="1.10.645.10">
    <property type="entry name" value="Cytochrome-c3 Hydrogenase, chain B"/>
    <property type="match status" value="1"/>
</dbReference>
<dbReference type="PANTHER" id="PTHR11993:SF10">
    <property type="entry name" value="NADH DEHYDROGENASE [UBIQUINONE] IRON-SULFUR PROTEIN 2, MITOCHONDRIAL"/>
    <property type="match status" value="1"/>
</dbReference>
<dbReference type="Proteomes" id="UP000256269">
    <property type="component" value="Unassembled WGS sequence"/>
</dbReference>
<evidence type="ECO:0000256" key="6">
    <source>
        <dbReference type="RuleBase" id="RU003685"/>
    </source>
</evidence>
<reference evidence="8 9" key="1">
    <citation type="submission" date="2018-08" db="EMBL/GenBank/DDBJ databases">
        <title>Genomic Encyclopedia of Archaeal and Bacterial Type Strains, Phase II (KMG-II): from individual species to whole genera.</title>
        <authorList>
            <person name="Goeker M."/>
        </authorList>
    </citation>
    <scope>NUCLEOTIDE SEQUENCE [LARGE SCALE GENOMIC DNA]</scope>
    <source>
        <strain evidence="8 9">DSM 45791</strain>
    </source>
</reference>
<evidence type="ECO:0000256" key="1">
    <source>
        <dbReference type="ARBA" id="ARBA00005769"/>
    </source>
</evidence>
<dbReference type="GO" id="GO:0048038">
    <property type="term" value="F:quinone binding"/>
    <property type="evidence" value="ECO:0007669"/>
    <property type="project" value="UniProtKB-KW"/>
</dbReference>
<organism evidence="8 9">
    <name type="scientific">Kutzneria buriramensis</name>
    <dbReference type="NCBI Taxonomy" id="1045776"/>
    <lineage>
        <taxon>Bacteria</taxon>
        <taxon>Bacillati</taxon>
        <taxon>Actinomycetota</taxon>
        <taxon>Actinomycetes</taxon>
        <taxon>Pseudonocardiales</taxon>
        <taxon>Pseudonocardiaceae</taxon>
        <taxon>Kutzneria</taxon>
    </lineage>
</organism>
<protein>
    <submittedName>
        <fullName evidence="8">NADH-quinone oxidoreductase subunit D</fullName>
    </submittedName>
</protein>
<gene>
    <name evidence="8" type="ORF">BCF44_104505</name>
</gene>
<dbReference type="GO" id="GO:0016651">
    <property type="term" value="F:oxidoreductase activity, acting on NAD(P)H"/>
    <property type="evidence" value="ECO:0007669"/>
    <property type="project" value="InterPro"/>
</dbReference>
<name>A0A3E0HUY6_9PSEU</name>
<evidence type="ECO:0000256" key="5">
    <source>
        <dbReference type="ARBA" id="ARBA00023027"/>
    </source>
</evidence>
<comment type="caution">
    <text evidence="8">The sequence shown here is derived from an EMBL/GenBank/DDBJ whole genome shotgun (WGS) entry which is preliminary data.</text>
</comment>
<dbReference type="Pfam" id="PF00346">
    <property type="entry name" value="Complex1_49kDa"/>
    <property type="match status" value="2"/>
</dbReference>
<dbReference type="RefSeq" id="WP_116174733.1">
    <property type="nucleotide sequence ID" value="NZ_CP144375.1"/>
</dbReference>
<dbReference type="PANTHER" id="PTHR11993">
    <property type="entry name" value="NADH-UBIQUINONE OXIDOREDUCTASE 49 KDA SUBUNIT"/>
    <property type="match status" value="1"/>
</dbReference>
<proteinExistence type="inferred from homology"/>
<dbReference type="EMBL" id="QUNO01000004">
    <property type="protein sequence ID" value="REH50229.1"/>
    <property type="molecule type" value="Genomic_DNA"/>
</dbReference>
<dbReference type="InterPro" id="IPR001135">
    <property type="entry name" value="NADH_Q_OxRdtase_suD"/>
</dbReference>
<dbReference type="SUPFAM" id="SSF56762">
    <property type="entry name" value="HydB/Nqo4-like"/>
    <property type="match status" value="1"/>
</dbReference>
<dbReference type="AlphaFoldDB" id="A0A3E0HUY6"/>
<evidence type="ECO:0000256" key="4">
    <source>
        <dbReference type="ARBA" id="ARBA00022967"/>
    </source>
</evidence>
<dbReference type="InterPro" id="IPR029014">
    <property type="entry name" value="NiFe-Hase_large"/>
</dbReference>
<dbReference type="InterPro" id="IPR022885">
    <property type="entry name" value="NDH1_su_D/H"/>
</dbReference>
<evidence type="ECO:0000259" key="7">
    <source>
        <dbReference type="Pfam" id="PF00346"/>
    </source>
</evidence>
<dbReference type="InterPro" id="IPR014029">
    <property type="entry name" value="NADH_UbQ_OxRdtase_49kDa_CS"/>
</dbReference>
<feature type="domain" description="NADH-quinone oxidoreductase subunit D" evidence="7">
    <location>
        <begin position="304"/>
        <end position="379"/>
    </location>
</feature>
<keyword evidence="2 6" id="KW-0813">Transport</keyword>
<evidence type="ECO:0000256" key="3">
    <source>
        <dbReference type="ARBA" id="ARBA00022719"/>
    </source>
</evidence>
<feature type="domain" description="NADH-quinone oxidoreductase subunit D" evidence="7">
    <location>
        <begin position="144"/>
        <end position="301"/>
    </location>
</feature>
<dbReference type="OrthoDB" id="9801496at2"/>
<keyword evidence="9" id="KW-1185">Reference proteome</keyword>
<evidence type="ECO:0000313" key="8">
    <source>
        <dbReference type="EMBL" id="REH50229.1"/>
    </source>
</evidence>
<dbReference type="PROSITE" id="PS00535">
    <property type="entry name" value="COMPLEX1_49K"/>
    <property type="match status" value="1"/>
</dbReference>
<keyword evidence="3" id="KW-0874">Quinone</keyword>